<name>A0A1V5SIZ7_9BACT</name>
<organism evidence="1">
    <name type="scientific">Candidatus Atribacter allofermentans</name>
    <dbReference type="NCBI Taxonomy" id="1852833"/>
    <lineage>
        <taxon>Bacteria</taxon>
        <taxon>Pseudomonadati</taxon>
        <taxon>Atribacterota</taxon>
        <taxon>Atribacteria</taxon>
        <taxon>Atribacterales</taxon>
        <taxon>Atribacteraceae</taxon>
        <taxon>Atribacter</taxon>
    </lineage>
</organism>
<gene>
    <name evidence="1" type="ORF">BWY41_02229</name>
</gene>
<evidence type="ECO:0008006" key="2">
    <source>
        <dbReference type="Google" id="ProtNLM"/>
    </source>
</evidence>
<dbReference type="Proteomes" id="UP000485569">
    <property type="component" value="Unassembled WGS sequence"/>
</dbReference>
<dbReference type="InterPro" id="IPR038484">
    <property type="entry name" value="MucB/RseB_C_sf"/>
</dbReference>
<sequence>MKKTSLFIGFIILLLVSFFTINSSQARILSPEEGRLFLKRIIQNSTAHSYWGIWKLTDYTGESESIFYEVVYIPRFGFGWINLDNPHHYIIGDGTYRFIYDEEKQVITAVYPGFDLPFLPLGEDNIDILVSNYLIDVEEDVVMIISRENNQVVKSFLLDESQALISQTYYSKNGQVVKRGEYVYRIDYPDDERIWKIFQIMDQVIQKKNNFPEVLFNRKRMLIPRLLPPGYSLRRSYLVEGDQGKMYQMVFSDGINFFSLFQTLLSPHSKYTSRLRKIVIKKDGELTTLIGEKMGRQIFLVGNLSHEILSEIFESIADEGG</sequence>
<reference evidence="1" key="1">
    <citation type="submission" date="2017-02" db="EMBL/GenBank/DDBJ databases">
        <title>Delving into the versatile metabolic prowess of the omnipresent phylum Bacteroidetes.</title>
        <authorList>
            <person name="Nobu M.K."/>
            <person name="Mei R."/>
            <person name="Narihiro T."/>
            <person name="Kuroda K."/>
            <person name="Liu W.-T."/>
        </authorList>
    </citation>
    <scope>NUCLEOTIDE SEQUENCE</scope>
    <source>
        <strain evidence="1">ADurb.Bin276</strain>
    </source>
</reference>
<dbReference type="AlphaFoldDB" id="A0A1V5SIZ7"/>
<accession>A0A1V5SIZ7</accession>
<proteinExistence type="predicted"/>
<evidence type="ECO:0000313" key="1">
    <source>
        <dbReference type="EMBL" id="OQA54151.1"/>
    </source>
</evidence>
<comment type="caution">
    <text evidence="1">The sequence shown here is derived from an EMBL/GenBank/DDBJ whole genome shotgun (WGS) entry which is preliminary data.</text>
</comment>
<dbReference type="Gene3D" id="3.30.200.100">
    <property type="entry name" value="MucB/RseB, C-terminal domain"/>
    <property type="match status" value="1"/>
</dbReference>
<dbReference type="EMBL" id="MWBQ01000224">
    <property type="protein sequence ID" value="OQA54151.1"/>
    <property type="molecule type" value="Genomic_DNA"/>
</dbReference>
<protein>
    <recommendedName>
        <fullName evidence="2">Sigma factor AlgU regulatory protein MucB</fullName>
    </recommendedName>
</protein>